<comment type="caution">
    <text evidence="1">The sequence shown here is derived from an EMBL/GenBank/DDBJ whole genome shotgun (WGS) entry which is preliminary data.</text>
</comment>
<gene>
    <name evidence="1" type="ORF">MKP09_22260</name>
</gene>
<sequence length="69" mass="8245">MLQQASAFAEMVDKLRYKSDEELKYLYMMFFQKELEAEWADITSENNMDNVSEELIISTILSNRYKDHV</sequence>
<keyword evidence="2" id="KW-1185">Reference proteome</keyword>
<evidence type="ECO:0000313" key="1">
    <source>
        <dbReference type="EMBL" id="MCH5600444.1"/>
    </source>
</evidence>
<dbReference type="Proteomes" id="UP001202248">
    <property type="component" value="Unassembled WGS sequence"/>
</dbReference>
<accession>A0ABS9SQ12</accession>
<proteinExistence type="predicted"/>
<organism evidence="1 2">
    <name type="scientific">Niabella ginsengisoli</name>
    <dbReference type="NCBI Taxonomy" id="522298"/>
    <lineage>
        <taxon>Bacteria</taxon>
        <taxon>Pseudomonadati</taxon>
        <taxon>Bacteroidota</taxon>
        <taxon>Chitinophagia</taxon>
        <taxon>Chitinophagales</taxon>
        <taxon>Chitinophagaceae</taxon>
        <taxon>Niabella</taxon>
    </lineage>
</organism>
<dbReference type="EMBL" id="JAKWBL010000004">
    <property type="protein sequence ID" value="MCH5600444.1"/>
    <property type="molecule type" value="Genomic_DNA"/>
</dbReference>
<protein>
    <submittedName>
        <fullName evidence="1">Uncharacterized protein</fullName>
    </submittedName>
</protein>
<reference evidence="1 2" key="1">
    <citation type="submission" date="2022-02" db="EMBL/GenBank/DDBJ databases">
        <authorList>
            <person name="Min J."/>
        </authorList>
    </citation>
    <scope>NUCLEOTIDE SEQUENCE [LARGE SCALE GENOMIC DNA]</scope>
    <source>
        <strain evidence="1 2">GR10-1</strain>
    </source>
</reference>
<dbReference type="RefSeq" id="WP_240832613.1">
    <property type="nucleotide sequence ID" value="NZ_JAKWBL010000004.1"/>
</dbReference>
<evidence type="ECO:0000313" key="2">
    <source>
        <dbReference type="Proteomes" id="UP001202248"/>
    </source>
</evidence>
<name>A0ABS9SQ12_9BACT</name>